<name>A0A8B6X9M9_9BURK</name>
<feature type="domain" description="Zinc-ribbon" evidence="2">
    <location>
        <begin position="107"/>
        <end position="156"/>
    </location>
</feature>
<dbReference type="Proteomes" id="UP000675920">
    <property type="component" value="Unplaced"/>
</dbReference>
<protein>
    <submittedName>
        <fullName evidence="4">Zinc-binding metallopeptidase family protein</fullName>
    </submittedName>
</protein>
<reference evidence="4" key="1">
    <citation type="submission" date="2025-08" db="UniProtKB">
        <authorList>
            <consortium name="RefSeq"/>
        </authorList>
    </citation>
    <scope>IDENTIFICATION</scope>
</reference>
<feature type="region of interest" description="Disordered" evidence="1">
    <location>
        <begin position="461"/>
        <end position="523"/>
    </location>
</feature>
<dbReference type="AlphaFoldDB" id="A0A8B6X9M9"/>
<keyword evidence="3" id="KW-1185">Reference proteome</keyword>
<feature type="compositionally biased region" description="Low complexity" evidence="1">
    <location>
        <begin position="80"/>
        <end position="92"/>
    </location>
</feature>
<evidence type="ECO:0000313" key="3">
    <source>
        <dbReference type="Proteomes" id="UP000675920"/>
    </source>
</evidence>
<organism evidence="3 4">
    <name type="scientific">Derxia gummosa DSM 723</name>
    <dbReference type="NCBI Taxonomy" id="1121388"/>
    <lineage>
        <taxon>Bacteria</taxon>
        <taxon>Pseudomonadati</taxon>
        <taxon>Pseudomonadota</taxon>
        <taxon>Betaproteobacteria</taxon>
        <taxon>Burkholderiales</taxon>
        <taxon>Alcaligenaceae</taxon>
        <taxon>Derxia</taxon>
    </lineage>
</organism>
<evidence type="ECO:0000259" key="2">
    <source>
        <dbReference type="Pfam" id="PF10005"/>
    </source>
</evidence>
<accession>A0A8B6X9M9</accession>
<dbReference type="InterPro" id="IPR031321">
    <property type="entry name" value="UCP012641"/>
</dbReference>
<dbReference type="Pfam" id="PF10005">
    <property type="entry name" value="Zn_ribbon_DZR_6"/>
    <property type="match status" value="2"/>
</dbReference>
<dbReference type="InterPro" id="IPR011201">
    <property type="entry name" value="Zinc-ribbon_6_bact"/>
</dbReference>
<proteinExistence type="predicted"/>
<dbReference type="OrthoDB" id="256753at2"/>
<sequence length="523" mass="55059">MRLLTCGHCGQRVFFENVLCGACGHALGFAPDEMAMIAFDLPPAAPAIEAVAADSAPATVPPSAAGLPGQSDPASTATGAHPSPATAAPVPATEDETASAPGAALPPVWSRVGSDGPALRPCANYVNENVCNWMVAADDPNPLCRSCRTTHVIPALGKDDNRRYWFALEQAKRRLLYTLLCLGLPFPPKTEDPEHGLSFHFLEQVDPAQRVLTGHDHGLITLNIAEADDAHREAMRTSMHEPYRTLVGHFRHESGHYYWDRLIDGSPWLEECRALFGDDRADYGEALQHHYNEGPPADWSTRFVSSYATAHPWEDWAECWAHYLHFMDGLETAAAWGLKLETVTPGASPVIAQAPGVNDAAVGPALVERWLPVSQFINAMTRSLGLHDGYPFQMPPAVVAKLEFIHKVVRAAALGEVPMRFGADAPASTAEAPADNGAAGATADAGGGAIAVGNGAIAFSDGSPPTMHDTSRITLVGAAPPAGPGELPVNPDAPAGPTPQSPAPDEAADAPQPPAGTPAPLPV</sequence>
<evidence type="ECO:0000256" key="1">
    <source>
        <dbReference type="SAM" id="MobiDB-lite"/>
    </source>
</evidence>
<dbReference type="RefSeq" id="WP_084544636.1">
    <property type="nucleotide sequence ID" value="NZ_AXWS01000007.1"/>
</dbReference>
<feature type="compositionally biased region" description="Pro residues" evidence="1">
    <location>
        <begin position="511"/>
        <end position="523"/>
    </location>
</feature>
<evidence type="ECO:0000313" key="4">
    <source>
        <dbReference type="RefSeq" id="WP_084544636.1"/>
    </source>
</evidence>
<feature type="region of interest" description="Disordered" evidence="1">
    <location>
        <begin position="58"/>
        <end position="107"/>
    </location>
</feature>
<dbReference type="Pfam" id="PF15887">
    <property type="entry name" value="Peptidase_Mx"/>
    <property type="match status" value="1"/>
</dbReference>
<feature type="domain" description="Zinc-ribbon" evidence="2">
    <location>
        <begin position="5"/>
        <end position="40"/>
    </location>
</feature>